<feature type="region of interest" description="Disordered" evidence="1">
    <location>
        <begin position="338"/>
        <end position="372"/>
    </location>
</feature>
<keyword evidence="4" id="KW-1185">Reference proteome</keyword>
<protein>
    <recommendedName>
        <fullName evidence="5">BESS domain-containing protein</fullName>
    </recommendedName>
</protein>
<sequence length="461" mass="51625">MVMVKRWELLAILQLTLVAADIQVYNDGEPFILVADFLLAEANFGDKIPLGGIHLITPSASIRGLLDVKGYARCANEESSLPMKLWKAIWSRVTTIINRCSEDRPTRDLRTAPIHTLDPVAVTRRNMAPITSLLLSQNQLLSQYQLILPIKKTPKMLSSIFHLEAGFTGVRSVWVQSGFPSFKKMVIWSEWNNGKPDHIQPRPTLMNPACSERTCTSKFSNCGYPIKKNPNSVNSSRARSVQYIAAVLEISAEMNLDNFGVHEVKAKIKSLRGTYHLELEKQKKSEQSGAAEVYVPKVKWFNVMKEIVSKGTIKKEPANNHQDLTLANYVDSVLDSGGDSIDDTTPSPAIGYMQNGHSEPHRQPKKKKFKQNLKMQQMPSTPQHLNYSYSEPNEFDVFGNLVAVHLKKLSPQQALEAETRIFTILNEYRADNLNSQSPVIASYSDRPSSPAPSDSSVYSII</sequence>
<dbReference type="OrthoDB" id="6629625at2759"/>
<organism evidence="3 4">
    <name type="scientific">Nesidiocoris tenuis</name>
    <dbReference type="NCBI Taxonomy" id="355587"/>
    <lineage>
        <taxon>Eukaryota</taxon>
        <taxon>Metazoa</taxon>
        <taxon>Ecdysozoa</taxon>
        <taxon>Arthropoda</taxon>
        <taxon>Hexapoda</taxon>
        <taxon>Insecta</taxon>
        <taxon>Pterygota</taxon>
        <taxon>Neoptera</taxon>
        <taxon>Paraneoptera</taxon>
        <taxon>Hemiptera</taxon>
        <taxon>Heteroptera</taxon>
        <taxon>Panheteroptera</taxon>
        <taxon>Cimicomorpha</taxon>
        <taxon>Miridae</taxon>
        <taxon>Dicyphina</taxon>
        <taxon>Nesidiocoris</taxon>
    </lineage>
</organism>
<accession>A0A6H5H9C6</accession>
<dbReference type="PANTHER" id="PTHR21505:SF12">
    <property type="entry name" value="MADF DOMAIN-CONTAINING PROTEIN-RELATED"/>
    <property type="match status" value="1"/>
</dbReference>
<name>A0A6H5H9C6_9HEMI</name>
<dbReference type="Proteomes" id="UP000479000">
    <property type="component" value="Unassembled WGS sequence"/>
</dbReference>
<proteinExistence type="predicted"/>
<feature type="chain" id="PRO_5026339212" description="BESS domain-containing protein" evidence="2">
    <location>
        <begin position="21"/>
        <end position="461"/>
    </location>
</feature>
<dbReference type="AlphaFoldDB" id="A0A6H5H9C6"/>
<dbReference type="PANTHER" id="PTHR21505">
    <property type="entry name" value="MADF DOMAIN-CONTAINING PROTEIN-RELATED"/>
    <property type="match status" value="1"/>
</dbReference>
<feature type="signal peptide" evidence="2">
    <location>
        <begin position="1"/>
        <end position="20"/>
    </location>
</feature>
<evidence type="ECO:0000256" key="2">
    <source>
        <dbReference type="SAM" id="SignalP"/>
    </source>
</evidence>
<evidence type="ECO:0000313" key="4">
    <source>
        <dbReference type="Proteomes" id="UP000479000"/>
    </source>
</evidence>
<evidence type="ECO:0000313" key="3">
    <source>
        <dbReference type="EMBL" id="CAB0012949.1"/>
    </source>
</evidence>
<evidence type="ECO:0000256" key="1">
    <source>
        <dbReference type="SAM" id="MobiDB-lite"/>
    </source>
</evidence>
<gene>
    <name evidence="3" type="ORF">NTEN_LOCUS17637</name>
</gene>
<keyword evidence="2" id="KW-0732">Signal</keyword>
<feature type="compositionally biased region" description="Low complexity" evidence="1">
    <location>
        <begin position="441"/>
        <end position="461"/>
    </location>
</feature>
<dbReference type="EMBL" id="CADCXU010025673">
    <property type="protein sequence ID" value="CAB0012949.1"/>
    <property type="molecule type" value="Genomic_DNA"/>
</dbReference>
<feature type="region of interest" description="Disordered" evidence="1">
    <location>
        <begin position="440"/>
        <end position="461"/>
    </location>
</feature>
<evidence type="ECO:0008006" key="5">
    <source>
        <dbReference type="Google" id="ProtNLM"/>
    </source>
</evidence>
<reference evidence="3 4" key="1">
    <citation type="submission" date="2020-02" db="EMBL/GenBank/DDBJ databases">
        <authorList>
            <person name="Ferguson B K."/>
        </authorList>
    </citation>
    <scope>NUCLEOTIDE SEQUENCE [LARGE SCALE GENOMIC DNA]</scope>
</reference>